<protein>
    <submittedName>
        <fullName evidence="2">Uncharacterized protein</fullName>
    </submittedName>
</protein>
<dbReference type="OrthoDB" id="5314930at2759"/>
<dbReference type="GeneID" id="63782816"/>
<dbReference type="AlphaFoldDB" id="A0A1Y2FWP5"/>
<gene>
    <name evidence="2" type="ORF">BCR37DRAFT_1649</name>
</gene>
<comment type="caution">
    <text evidence="2">The sequence shown here is derived from an EMBL/GenBank/DDBJ whole genome shotgun (WGS) entry which is preliminary data.</text>
</comment>
<evidence type="ECO:0000256" key="1">
    <source>
        <dbReference type="SAM" id="Phobius"/>
    </source>
</evidence>
<organism evidence="2 3">
    <name type="scientific">Protomyces lactucae-debilis</name>
    <dbReference type="NCBI Taxonomy" id="2754530"/>
    <lineage>
        <taxon>Eukaryota</taxon>
        <taxon>Fungi</taxon>
        <taxon>Dikarya</taxon>
        <taxon>Ascomycota</taxon>
        <taxon>Taphrinomycotina</taxon>
        <taxon>Taphrinomycetes</taxon>
        <taxon>Taphrinales</taxon>
        <taxon>Protomycetaceae</taxon>
        <taxon>Protomyces</taxon>
    </lineage>
</organism>
<evidence type="ECO:0000313" key="3">
    <source>
        <dbReference type="Proteomes" id="UP000193685"/>
    </source>
</evidence>
<keyword evidence="1" id="KW-1133">Transmembrane helix</keyword>
<dbReference type="EMBL" id="MCFI01000001">
    <property type="protein sequence ID" value="ORY87596.1"/>
    <property type="molecule type" value="Genomic_DNA"/>
</dbReference>
<evidence type="ECO:0000313" key="2">
    <source>
        <dbReference type="EMBL" id="ORY87596.1"/>
    </source>
</evidence>
<accession>A0A1Y2FWP5</accession>
<keyword evidence="1" id="KW-0472">Membrane</keyword>
<name>A0A1Y2FWP5_PROLT</name>
<dbReference type="Proteomes" id="UP000193685">
    <property type="component" value="Unassembled WGS sequence"/>
</dbReference>
<keyword evidence="3" id="KW-1185">Reference proteome</keyword>
<dbReference type="RefSeq" id="XP_040728091.1">
    <property type="nucleotide sequence ID" value="XM_040866217.1"/>
</dbReference>
<reference evidence="2 3" key="1">
    <citation type="submission" date="2016-07" db="EMBL/GenBank/DDBJ databases">
        <title>Pervasive Adenine N6-methylation of Active Genes in Fungi.</title>
        <authorList>
            <consortium name="DOE Joint Genome Institute"/>
            <person name="Mondo S.J."/>
            <person name="Dannebaum R.O."/>
            <person name="Kuo R.C."/>
            <person name="Labutti K."/>
            <person name="Haridas S."/>
            <person name="Kuo A."/>
            <person name="Salamov A."/>
            <person name="Ahrendt S.R."/>
            <person name="Lipzen A."/>
            <person name="Sullivan W."/>
            <person name="Andreopoulos W.B."/>
            <person name="Clum A."/>
            <person name="Lindquist E."/>
            <person name="Daum C."/>
            <person name="Ramamoorthy G.K."/>
            <person name="Gryganskyi A."/>
            <person name="Culley D."/>
            <person name="Magnuson J.K."/>
            <person name="James T.Y."/>
            <person name="O'Malley M.A."/>
            <person name="Stajich J.E."/>
            <person name="Spatafora J.W."/>
            <person name="Visel A."/>
            <person name="Grigoriev I.V."/>
        </authorList>
    </citation>
    <scope>NUCLEOTIDE SEQUENCE [LARGE SCALE GENOMIC DNA]</scope>
    <source>
        <strain evidence="2 3">12-1054</strain>
    </source>
</reference>
<sequence length="319" mass="36279">MISSVKSLRCLSGVAALICFLVLYFHIHEAQLPRHLELRQAIKLGSSRRSIVWRVDELPETSHDPLNRLRTIEYGPFDGSVPQEVSVNEPFTVHFTCLNDTLCPESFAALIVGPAQHVFTTSHNASQVEKQHTFQIAEPGTYKVYLWPHFGTICAKYFNTPDPWYERLATGSPFTLHVTGGHPVRVTSSACRNTDDILDGRWVHTADLHMSELAQLGFDPYETYIRQDRAQLAPYIWLPYTCHVQHRSMYSHLARLKAKHILFLGDSVVRDPFCQFIYEPTSLVLLVMLALAGIINGRRSKSQFAMAIHQKMRNCCLLS</sequence>
<proteinExistence type="predicted"/>
<keyword evidence="1" id="KW-0812">Transmembrane</keyword>
<feature type="transmembrane region" description="Helical" evidence="1">
    <location>
        <begin position="276"/>
        <end position="296"/>
    </location>
</feature>